<keyword evidence="3" id="KW-1185">Reference proteome</keyword>
<evidence type="ECO:0000256" key="1">
    <source>
        <dbReference type="SAM" id="SignalP"/>
    </source>
</evidence>
<dbReference type="InterPro" id="IPR036179">
    <property type="entry name" value="Ig-like_dom_sf"/>
</dbReference>
<name>A0AAV9RWG8_9TELE</name>
<organism evidence="2 3">
    <name type="scientific">Crenichthys baileyi</name>
    <name type="common">White River springfish</name>
    <dbReference type="NCBI Taxonomy" id="28760"/>
    <lineage>
        <taxon>Eukaryota</taxon>
        <taxon>Metazoa</taxon>
        <taxon>Chordata</taxon>
        <taxon>Craniata</taxon>
        <taxon>Vertebrata</taxon>
        <taxon>Euteleostomi</taxon>
        <taxon>Actinopterygii</taxon>
        <taxon>Neopterygii</taxon>
        <taxon>Teleostei</taxon>
        <taxon>Neoteleostei</taxon>
        <taxon>Acanthomorphata</taxon>
        <taxon>Ovalentaria</taxon>
        <taxon>Atherinomorphae</taxon>
        <taxon>Cyprinodontiformes</taxon>
        <taxon>Goodeidae</taxon>
        <taxon>Crenichthys</taxon>
    </lineage>
</organism>
<dbReference type="EMBL" id="JAHHUM010001247">
    <property type="protein sequence ID" value="KAK5613158.1"/>
    <property type="molecule type" value="Genomic_DNA"/>
</dbReference>
<dbReference type="AlphaFoldDB" id="A0AAV9RWG8"/>
<comment type="caution">
    <text evidence="2">The sequence shown here is derived from an EMBL/GenBank/DDBJ whole genome shotgun (WGS) entry which is preliminary data.</text>
</comment>
<feature type="chain" id="PRO_5043339675" description="Immunoglobulin V-set domain-containing protein" evidence="1">
    <location>
        <begin position="27"/>
        <end position="173"/>
    </location>
</feature>
<gene>
    <name evidence="2" type="ORF">CRENBAI_000494</name>
</gene>
<sequence length="173" mass="19331">MRTFFACTSCVPLLCLLLLMKDKVDSVDLLAPEKVTATHSGEAGVFTVTMTSLKESDEDKYWCVISRSGRNVYKGVRLVITQKATTPTTTKNSYLAQKERSLWHHQPPPLTMMLGRPTNVPSLYQLAHTMHALALQPIPSPSFQARREGNICARWCQRPAKTSNIPSINTELT</sequence>
<evidence type="ECO:0000313" key="2">
    <source>
        <dbReference type="EMBL" id="KAK5613158.1"/>
    </source>
</evidence>
<reference evidence="2 3" key="1">
    <citation type="submission" date="2021-06" db="EMBL/GenBank/DDBJ databases">
        <authorList>
            <person name="Palmer J.M."/>
        </authorList>
    </citation>
    <scope>NUCLEOTIDE SEQUENCE [LARGE SCALE GENOMIC DNA]</scope>
    <source>
        <strain evidence="2 3">MEX-2019</strain>
        <tissue evidence="2">Muscle</tissue>
    </source>
</reference>
<dbReference type="SUPFAM" id="SSF48726">
    <property type="entry name" value="Immunoglobulin"/>
    <property type="match status" value="1"/>
</dbReference>
<dbReference type="InterPro" id="IPR013783">
    <property type="entry name" value="Ig-like_fold"/>
</dbReference>
<feature type="signal peptide" evidence="1">
    <location>
        <begin position="1"/>
        <end position="26"/>
    </location>
</feature>
<evidence type="ECO:0008006" key="4">
    <source>
        <dbReference type="Google" id="ProtNLM"/>
    </source>
</evidence>
<protein>
    <recommendedName>
        <fullName evidence="4">Immunoglobulin V-set domain-containing protein</fullName>
    </recommendedName>
</protein>
<dbReference type="Gene3D" id="2.60.40.10">
    <property type="entry name" value="Immunoglobulins"/>
    <property type="match status" value="1"/>
</dbReference>
<keyword evidence="1" id="KW-0732">Signal</keyword>
<evidence type="ECO:0000313" key="3">
    <source>
        <dbReference type="Proteomes" id="UP001311232"/>
    </source>
</evidence>
<dbReference type="Proteomes" id="UP001311232">
    <property type="component" value="Unassembled WGS sequence"/>
</dbReference>
<proteinExistence type="predicted"/>
<accession>A0AAV9RWG8</accession>